<name>A0ABR4PZC6_9CEST</name>
<evidence type="ECO:0000313" key="2">
    <source>
        <dbReference type="Proteomes" id="UP001651158"/>
    </source>
</evidence>
<protein>
    <submittedName>
        <fullName evidence="1">Uncharacterized protein</fullName>
    </submittedName>
</protein>
<dbReference type="EMBL" id="JAKROA010000027">
    <property type="protein sequence ID" value="KAL5102740.1"/>
    <property type="molecule type" value="Genomic_DNA"/>
</dbReference>
<organism evidence="1 2">
    <name type="scientific">Taenia crassiceps</name>
    <dbReference type="NCBI Taxonomy" id="6207"/>
    <lineage>
        <taxon>Eukaryota</taxon>
        <taxon>Metazoa</taxon>
        <taxon>Spiralia</taxon>
        <taxon>Lophotrochozoa</taxon>
        <taxon>Platyhelminthes</taxon>
        <taxon>Cestoda</taxon>
        <taxon>Eucestoda</taxon>
        <taxon>Cyclophyllidea</taxon>
        <taxon>Taeniidae</taxon>
        <taxon>Taenia</taxon>
    </lineage>
</organism>
<sequence length="105" mass="11266">MTDLINARFIHPASIPGGALAGPAHILALLATCKRSRRTAPEWTGVRPNLVGYSACLFVPATGTGMLCFTVRHGSWLVLRHSTSSRTKPNPCLVPSFAPMPWSVV</sequence>
<comment type="caution">
    <text evidence="1">The sequence shown here is derived from an EMBL/GenBank/DDBJ whole genome shotgun (WGS) entry which is preliminary data.</text>
</comment>
<accession>A0ABR4PZC6</accession>
<reference evidence="1 2" key="1">
    <citation type="journal article" date="2022" name="Front. Cell. Infect. Microbiol.">
        <title>The Genomes of Two Strains of Taenia crassiceps the Animal Model for the Study of Human Cysticercosis.</title>
        <authorList>
            <person name="Bobes R.J."/>
            <person name="Estrada K."/>
            <person name="Rios-Valencia D.G."/>
            <person name="Calderon-Gallegos A."/>
            <person name="de la Torre P."/>
            <person name="Carrero J.C."/>
            <person name="Sanchez-Flores A."/>
            <person name="Laclette J.P."/>
        </authorList>
    </citation>
    <scope>NUCLEOTIDE SEQUENCE [LARGE SCALE GENOMIC DNA]</scope>
    <source>
        <strain evidence="1">WFUcys</strain>
    </source>
</reference>
<gene>
    <name evidence="1" type="ORF">TcWFU_007617</name>
</gene>
<proteinExistence type="predicted"/>
<keyword evidence="2" id="KW-1185">Reference proteome</keyword>
<dbReference type="Proteomes" id="UP001651158">
    <property type="component" value="Unassembled WGS sequence"/>
</dbReference>
<evidence type="ECO:0000313" key="1">
    <source>
        <dbReference type="EMBL" id="KAL5102740.1"/>
    </source>
</evidence>